<dbReference type="EMBL" id="CP073636">
    <property type="protein sequence ID" value="QUP63864.1"/>
    <property type="molecule type" value="Genomic_DNA"/>
</dbReference>
<reference evidence="1" key="1">
    <citation type="journal article" date="2011" name="PLoS Pathog.">
        <title>Dynamic evolution of pathogenicity revealed by sequencing and comparative genomics of 19 Pseudomonas syringae isolates.</title>
        <authorList>
            <person name="Baltrus D.A."/>
            <person name="Nishimura M.T."/>
            <person name="Romanchuk A."/>
            <person name="Chang J.H."/>
            <person name="Mukhtar M.S."/>
            <person name="Cherkis K."/>
            <person name="Roach J."/>
            <person name="Grant S.R."/>
            <person name="Jones C.D."/>
            <person name="Dangl J.L."/>
        </authorList>
    </citation>
    <scope>NUCLEOTIDE SEQUENCE</scope>
    <source>
        <strain evidence="1">Cit 7</strain>
    </source>
</reference>
<gene>
    <name evidence="1" type="ORF">PSYCIT7_013535</name>
</gene>
<sequence>MISNSDLRHIVESAFYPMKCVCTISPGDTMTVQIIDEQLGDEEFTVTGIDTGPMTSMRPIVEFIHELKEEMKLRQAAAPKLKDGRRKRCW</sequence>
<evidence type="ECO:0000313" key="1">
    <source>
        <dbReference type="EMBL" id="QUP63864.1"/>
    </source>
</evidence>
<dbReference type="Proteomes" id="UP000005924">
    <property type="component" value="Chromosome"/>
</dbReference>
<dbReference type="RefSeq" id="WP_003370718.1">
    <property type="nucleotide sequence ID" value="NZ_CP073636.1"/>
</dbReference>
<dbReference type="InterPro" id="IPR012448">
    <property type="entry name" value="DUF1652"/>
</dbReference>
<accession>A0A8T8LQK4</accession>
<proteinExistence type="predicted"/>
<protein>
    <submittedName>
        <fullName evidence="1">DUF1652 domain-containing protein</fullName>
    </submittedName>
</protein>
<name>A0A8T8LQK4_PSESX</name>
<evidence type="ECO:0000313" key="2">
    <source>
        <dbReference type="Proteomes" id="UP000005924"/>
    </source>
</evidence>
<dbReference type="Pfam" id="PF07865">
    <property type="entry name" value="DUF1652"/>
    <property type="match status" value="1"/>
</dbReference>
<organism evidence="1 2">
    <name type="scientific">Pseudomonas syringae Cit 7</name>
    <dbReference type="NCBI Taxonomy" id="629264"/>
    <lineage>
        <taxon>Bacteria</taxon>
        <taxon>Pseudomonadati</taxon>
        <taxon>Pseudomonadota</taxon>
        <taxon>Gammaproteobacteria</taxon>
        <taxon>Pseudomonadales</taxon>
        <taxon>Pseudomonadaceae</taxon>
        <taxon>Pseudomonas</taxon>
        <taxon>Pseudomonas syringae</taxon>
    </lineage>
</organism>
<dbReference type="AlphaFoldDB" id="A0A8T8LQK4"/>
<reference evidence="1" key="2">
    <citation type="submission" date="2021-04" db="EMBL/GenBank/DDBJ databases">
        <title>A complete genome sequence for Pseudomonas syringae Cit7.</title>
        <authorList>
            <person name="Baltrus D.A."/>
        </authorList>
    </citation>
    <scope>NUCLEOTIDE SEQUENCE</scope>
    <source>
        <strain evidence="1">Cit 7</strain>
    </source>
</reference>